<accession>A0A0F9ADV0</accession>
<sequence length="78" mass="9186">MIAVFGQGYCESSGDMTIGRLEIWKDRLGWDYGTKHWLPANYSAPACWQIRWLWFGFVYTKKKYTGYDGKRHTSERIG</sequence>
<organism evidence="1">
    <name type="scientific">marine sediment metagenome</name>
    <dbReference type="NCBI Taxonomy" id="412755"/>
    <lineage>
        <taxon>unclassified sequences</taxon>
        <taxon>metagenomes</taxon>
        <taxon>ecological metagenomes</taxon>
    </lineage>
</organism>
<gene>
    <name evidence="1" type="ORF">LCGC14_2584400</name>
</gene>
<proteinExistence type="predicted"/>
<name>A0A0F9ADV0_9ZZZZ</name>
<dbReference type="AlphaFoldDB" id="A0A0F9ADV0"/>
<protein>
    <submittedName>
        <fullName evidence="1">Uncharacterized protein</fullName>
    </submittedName>
</protein>
<evidence type="ECO:0000313" key="1">
    <source>
        <dbReference type="EMBL" id="KKL07600.1"/>
    </source>
</evidence>
<reference evidence="1" key="1">
    <citation type="journal article" date="2015" name="Nature">
        <title>Complex archaea that bridge the gap between prokaryotes and eukaryotes.</title>
        <authorList>
            <person name="Spang A."/>
            <person name="Saw J.H."/>
            <person name="Jorgensen S.L."/>
            <person name="Zaremba-Niedzwiedzka K."/>
            <person name="Martijn J."/>
            <person name="Lind A.E."/>
            <person name="van Eijk R."/>
            <person name="Schleper C."/>
            <person name="Guy L."/>
            <person name="Ettema T.J."/>
        </authorList>
    </citation>
    <scope>NUCLEOTIDE SEQUENCE</scope>
</reference>
<comment type="caution">
    <text evidence="1">The sequence shown here is derived from an EMBL/GenBank/DDBJ whole genome shotgun (WGS) entry which is preliminary data.</text>
</comment>
<dbReference type="EMBL" id="LAZR01043223">
    <property type="protein sequence ID" value="KKL07600.1"/>
    <property type="molecule type" value="Genomic_DNA"/>
</dbReference>